<dbReference type="AlphaFoldDB" id="A0AAV4SS47"/>
<dbReference type="Proteomes" id="UP001054945">
    <property type="component" value="Unassembled WGS sequence"/>
</dbReference>
<evidence type="ECO:0000313" key="2">
    <source>
        <dbReference type="Proteomes" id="UP001054945"/>
    </source>
</evidence>
<name>A0AAV4SS47_CAEEX</name>
<evidence type="ECO:0000313" key="1">
    <source>
        <dbReference type="EMBL" id="GIY35726.1"/>
    </source>
</evidence>
<keyword evidence="2" id="KW-1185">Reference proteome</keyword>
<comment type="caution">
    <text evidence="1">The sequence shown here is derived from an EMBL/GenBank/DDBJ whole genome shotgun (WGS) entry which is preliminary data.</text>
</comment>
<sequence length="99" mass="10686">MVVKKKKLTVHENCDWHHSAARNLHGLESLLAQTIRAALAKRYWRGFTVSNDGCYRSEVSSTDAELLAKVPLSPYPFVKSLGAGPGCSEGSAGGACPRE</sequence>
<dbReference type="EMBL" id="BPLR01009953">
    <property type="protein sequence ID" value="GIY35726.1"/>
    <property type="molecule type" value="Genomic_DNA"/>
</dbReference>
<protein>
    <submittedName>
        <fullName evidence="1">Uncharacterized protein</fullName>
    </submittedName>
</protein>
<accession>A0AAV4SS47</accession>
<proteinExistence type="predicted"/>
<gene>
    <name evidence="1" type="ORF">CEXT_58411</name>
</gene>
<organism evidence="1 2">
    <name type="scientific">Caerostris extrusa</name>
    <name type="common">Bark spider</name>
    <name type="synonym">Caerostris bankana</name>
    <dbReference type="NCBI Taxonomy" id="172846"/>
    <lineage>
        <taxon>Eukaryota</taxon>
        <taxon>Metazoa</taxon>
        <taxon>Ecdysozoa</taxon>
        <taxon>Arthropoda</taxon>
        <taxon>Chelicerata</taxon>
        <taxon>Arachnida</taxon>
        <taxon>Araneae</taxon>
        <taxon>Araneomorphae</taxon>
        <taxon>Entelegynae</taxon>
        <taxon>Araneoidea</taxon>
        <taxon>Araneidae</taxon>
        <taxon>Caerostris</taxon>
    </lineage>
</organism>
<reference evidence="1 2" key="1">
    <citation type="submission" date="2021-06" db="EMBL/GenBank/DDBJ databases">
        <title>Caerostris extrusa draft genome.</title>
        <authorList>
            <person name="Kono N."/>
            <person name="Arakawa K."/>
        </authorList>
    </citation>
    <scope>NUCLEOTIDE SEQUENCE [LARGE SCALE GENOMIC DNA]</scope>
</reference>